<feature type="transmembrane region" description="Helical" evidence="1">
    <location>
        <begin position="49"/>
        <end position="79"/>
    </location>
</feature>
<dbReference type="AlphaFoldDB" id="A0A251QC00"/>
<protein>
    <submittedName>
        <fullName evidence="2">Uncharacterized protein</fullName>
    </submittedName>
</protein>
<organism evidence="2 3">
    <name type="scientific">Prunus persica</name>
    <name type="common">Peach</name>
    <name type="synonym">Amygdalus persica</name>
    <dbReference type="NCBI Taxonomy" id="3760"/>
    <lineage>
        <taxon>Eukaryota</taxon>
        <taxon>Viridiplantae</taxon>
        <taxon>Streptophyta</taxon>
        <taxon>Embryophyta</taxon>
        <taxon>Tracheophyta</taxon>
        <taxon>Spermatophyta</taxon>
        <taxon>Magnoliopsida</taxon>
        <taxon>eudicotyledons</taxon>
        <taxon>Gunneridae</taxon>
        <taxon>Pentapetalae</taxon>
        <taxon>rosids</taxon>
        <taxon>fabids</taxon>
        <taxon>Rosales</taxon>
        <taxon>Rosaceae</taxon>
        <taxon>Amygdaloideae</taxon>
        <taxon>Amygdaleae</taxon>
        <taxon>Prunus</taxon>
    </lineage>
</organism>
<reference evidence="2 3" key="1">
    <citation type="journal article" date="2013" name="Nat. Genet.">
        <title>The high-quality draft genome of peach (Prunus persica) identifies unique patterns of genetic diversity, domestication and genome evolution.</title>
        <authorList>
            <consortium name="International Peach Genome Initiative"/>
            <person name="Verde I."/>
            <person name="Abbott A.G."/>
            <person name="Scalabrin S."/>
            <person name="Jung S."/>
            <person name="Shu S."/>
            <person name="Marroni F."/>
            <person name="Zhebentyayeva T."/>
            <person name="Dettori M.T."/>
            <person name="Grimwood J."/>
            <person name="Cattonaro F."/>
            <person name="Zuccolo A."/>
            <person name="Rossini L."/>
            <person name="Jenkins J."/>
            <person name="Vendramin E."/>
            <person name="Meisel L.A."/>
            <person name="Decroocq V."/>
            <person name="Sosinski B."/>
            <person name="Prochnik S."/>
            <person name="Mitros T."/>
            <person name="Policriti A."/>
            <person name="Cipriani G."/>
            <person name="Dondini L."/>
            <person name="Ficklin S."/>
            <person name="Goodstein D.M."/>
            <person name="Xuan P."/>
            <person name="Del Fabbro C."/>
            <person name="Aramini V."/>
            <person name="Copetti D."/>
            <person name="Gonzalez S."/>
            <person name="Horner D.S."/>
            <person name="Falchi R."/>
            <person name="Lucas S."/>
            <person name="Mica E."/>
            <person name="Maldonado J."/>
            <person name="Lazzari B."/>
            <person name="Bielenberg D."/>
            <person name="Pirona R."/>
            <person name="Miculan M."/>
            <person name="Barakat A."/>
            <person name="Testolin R."/>
            <person name="Stella A."/>
            <person name="Tartarini S."/>
            <person name="Tonutti P."/>
            <person name="Arus P."/>
            <person name="Orellana A."/>
            <person name="Wells C."/>
            <person name="Main D."/>
            <person name="Vizzotto G."/>
            <person name="Silva H."/>
            <person name="Salamini F."/>
            <person name="Schmutz J."/>
            <person name="Morgante M."/>
            <person name="Rokhsar D.S."/>
        </authorList>
    </citation>
    <scope>NUCLEOTIDE SEQUENCE [LARGE SCALE GENOMIC DNA]</scope>
    <source>
        <strain evidence="3">cv. Nemared</strain>
    </source>
</reference>
<proteinExistence type="predicted"/>
<keyword evidence="1" id="KW-0812">Transmembrane</keyword>
<gene>
    <name evidence="2" type="ORF">PRUPE_2G042300</name>
</gene>
<sequence>MVRLKFPITTFSLCSQSNLALKTQSLLLLMFSKFNSTSSLTQVAANHPIVLWQGCCFLFICSLLCAGKLLEIIFSLNLLRMRWWVWPRRRFFRWW</sequence>
<accession>A0A251QC00</accession>
<keyword evidence="3" id="KW-1185">Reference proteome</keyword>
<keyword evidence="1" id="KW-1133">Transmembrane helix</keyword>
<keyword evidence="1" id="KW-0472">Membrane</keyword>
<evidence type="ECO:0000256" key="1">
    <source>
        <dbReference type="SAM" id="Phobius"/>
    </source>
</evidence>
<evidence type="ECO:0000313" key="3">
    <source>
        <dbReference type="Proteomes" id="UP000006882"/>
    </source>
</evidence>
<name>A0A251QC00_PRUPE</name>
<dbReference type="Proteomes" id="UP000006882">
    <property type="component" value="Chromosome G2"/>
</dbReference>
<dbReference type="Gramene" id="ONI20940">
    <property type="protein sequence ID" value="ONI20940"/>
    <property type="gene ID" value="PRUPE_2G042300"/>
</dbReference>
<evidence type="ECO:0000313" key="2">
    <source>
        <dbReference type="EMBL" id="ONI20940.1"/>
    </source>
</evidence>
<dbReference type="EMBL" id="CM007652">
    <property type="protein sequence ID" value="ONI20940.1"/>
    <property type="molecule type" value="Genomic_DNA"/>
</dbReference>